<gene>
    <name evidence="2" type="ORF">OVN521_LOCUS18220</name>
    <name evidence="1" type="ORF">WKI299_LOCUS17870</name>
</gene>
<evidence type="ECO:0000313" key="2">
    <source>
        <dbReference type="EMBL" id="CAF4054683.1"/>
    </source>
</evidence>
<evidence type="ECO:0000313" key="3">
    <source>
        <dbReference type="Proteomes" id="UP000663866"/>
    </source>
</evidence>
<sequence>MPRNSNSEIKNDEQPFESKDFLTPTGYIKAVELCENDSELIGCLCKEMDDIHIDIWRNLLSSRNMIEPVKYIFAYWDEQFERKKLEKNDIMKFIQIFSLLENVFRNVVLRSYIPAYRIINMNCGRYSSFVTKSDKQLFNMFKFRENPPNLLIYDGIDQIETILYAISCAVFWHSLSMKLTKVALEN</sequence>
<dbReference type="AlphaFoldDB" id="A0A819RWJ2"/>
<accession>A0A819RWJ2</accession>
<name>A0A819RWJ2_9BILA</name>
<reference evidence="2" key="1">
    <citation type="submission" date="2021-02" db="EMBL/GenBank/DDBJ databases">
        <authorList>
            <person name="Nowell W R."/>
        </authorList>
    </citation>
    <scope>NUCLEOTIDE SEQUENCE</scope>
</reference>
<evidence type="ECO:0000313" key="1">
    <source>
        <dbReference type="EMBL" id="CAF2089573.1"/>
    </source>
</evidence>
<dbReference type="Proteomes" id="UP000663856">
    <property type="component" value="Unassembled WGS sequence"/>
</dbReference>
<keyword evidence="3" id="KW-1185">Reference proteome</keyword>
<dbReference type="EMBL" id="CAJOBG010003272">
    <property type="protein sequence ID" value="CAF4054683.1"/>
    <property type="molecule type" value="Genomic_DNA"/>
</dbReference>
<protein>
    <submittedName>
        <fullName evidence="2">Uncharacterized protein</fullName>
    </submittedName>
</protein>
<dbReference type="Proteomes" id="UP000663866">
    <property type="component" value="Unassembled WGS sequence"/>
</dbReference>
<dbReference type="EMBL" id="CAJNRF010007248">
    <property type="protein sequence ID" value="CAF2089573.1"/>
    <property type="molecule type" value="Genomic_DNA"/>
</dbReference>
<comment type="caution">
    <text evidence="2">The sequence shown here is derived from an EMBL/GenBank/DDBJ whole genome shotgun (WGS) entry which is preliminary data.</text>
</comment>
<proteinExistence type="predicted"/>
<organism evidence="2 3">
    <name type="scientific">Rotaria magnacalcarata</name>
    <dbReference type="NCBI Taxonomy" id="392030"/>
    <lineage>
        <taxon>Eukaryota</taxon>
        <taxon>Metazoa</taxon>
        <taxon>Spiralia</taxon>
        <taxon>Gnathifera</taxon>
        <taxon>Rotifera</taxon>
        <taxon>Eurotatoria</taxon>
        <taxon>Bdelloidea</taxon>
        <taxon>Philodinida</taxon>
        <taxon>Philodinidae</taxon>
        <taxon>Rotaria</taxon>
    </lineage>
</organism>